<reference evidence="1 2" key="1">
    <citation type="journal article" date="2015" name="PLoS Pathog.">
        <title>Leptomonas seymouri: Adaptations to the Dixenous Life Cycle Analyzed by Genome Sequencing, Transcriptome Profiling and Co-infection with Leishmania donovani.</title>
        <authorList>
            <person name="Kraeva N."/>
            <person name="Butenko A."/>
            <person name="Hlavacova J."/>
            <person name="Kostygov A."/>
            <person name="Myskova J."/>
            <person name="Grybchuk D."/>
            <person name="Lestinova T."/>
            <person name="Votypka J."/>
            <person name="Volf P."/>
            <person name="Opperdoes F."/>
            <person name="Flegontov P."/>
            <person name="Lukes J."/>
            <person name="Yurchenko V."/>
        </authorList>
    </citation>
    <scope>NUCLEOTIDE SEQUENCE [LARGE SCALE GENOMIC DNA]</scope>
    <source>
        <strain evidence="1 2">ATCC 30220</strain>
    </source>
</reference>
<dbReference type="SUPFAM" id="SSF52467">
    <property type="entry name" value="DHS-like NAD/FAD-binding domain"/>
    <property type="match status" value="1"/>
</dbReference>
<gene>
    <name evidence="1" type="ORF">ABL78_7936</name>
</gene>
<accession>A0A0N1HZU8</accession>
<keyword evidence="2" id="KW-1185">Reference proteome</keyword>
<dbReference type="EMBL" id="LJSK01000452">
    <property type="protein sequence ID" value="KPI83044.1"/>
    <property type="molecule type" value="Genomic_DNA"/>
</dbReference>
<evidence type="ECO:0000313" key="1">
    <source>
        <dbReference type="EMBL" id="KPI83044.1"/>
    </source>
</evidence>
<dbReference type="InterPro" id="IPR029035">
    <property type="entry name" value="DHS-like_NAD/FAD-binding_dom"/>
</dbReference>
<protein>
    <submittedName>
        <fullName evidence="1">Uncharacterized protein</fullName>
    </submittedName>
</protein>
<dbReference type="VEuPathDB" id="TriTrypDB:Lsey_0452_0010"/>
<dbReference type="Gene3D" id="3.40.50.1220">
    <property type="entry name" value="TPP-binding domain"/>
    <property type="match status" value="1"/>
</dbReference>
<organism evidence="1 2">
    <name type="scientific">Leptomonas seymouri</name>
    <dbReference type="NCBI Taxonomy" id="5684"/>
    <lineage>
        <taxon>Eukaryota</taxon>
        <taxon>Discoba</taxon>
        <taxon>Euglenozoa</taxon>
        <taxon>Kinetoplastea</taxon>
        <taxon>Metakinetoplastina</taxon>
        <taxon>Trypanosomatida</taxon>
        <taxon>Trypanosomatidae</taxon>
        <taxon>Leishmaniinae</taxon>
        <taxon>Leptomonas</taxon>
    </lineage>
</organism>
<dbReference type="Proteomes" id="UP000038009">
    <property type="component" value="Unassembled WGS sequence"/>
</dbReference>
<name>A0A0N1HZU8_LEPSE</name>
<sequence>MPSPAPVHRDAEGSQRGILAAPVACEQAAHVAATAVGHTTRAVLLSGACASAGSSSGTFRGPEISVWMKKVGFPLLAILFRSQRMPFIEWSGDNDFHRPATSVQPNKGSIAVAKMCLELPLAGTDALRVIQQNVDALYLHPGAPPEALEKLHVRLEALLHCELLSSRRAGMASEGVGMGGGF</sequence>
<evidence type="ECO:0000313" key="2">
    <source>
        <dbReference type="Proteomes" id="UP000038009"/>
    </source>
</evidence>
<proteinExistence type="predicted"/>
<dbReference type="AlphaFoldDB" id="A0A0N1HZU8"/>
<comment type="caution">
    <text evidence="1">The sequence shown here is derived from an EMBL/GenBank/DDBJ whole genome shotgun (WGS) entry which is preliminary data.</text>
</comment>